<comment type="caution">
    <text evidence="2">The sequence shown here is derived from an EMBL/GenBank/DDBJ whole genome shotgun (WGS) entry which is preliminary data.</text>
</comment>
<evidence type="ECO:0000313" key="2">
    <source>
        <dbReference type="EMBL" id="MDQ0390408.1"/>
    </source>
</evidence>
<feature type="compositionally biased region" description="Low complexity" evidence="1">
    <location>
        <begin position="28"/>
        <end position="53"/>
    </location>
</feature>
<organism evidence="2 3">
    <name type="scientific">Labrys monachus</name>
    <dbReference type="NCBI Taxonomy" id="217067"/>
    <lineage>
        <taxon>Bacteria</taxon>
        <taxon>Pseudomonadati</taxon>
        <taxon>Pseudomonadota</taxon>
        <taxon>Alphaproteobacteria</taxon>
        <taxon>Hyphomicrobiales</taxon>
        <taxon>Xanthobacteraceae</taxon>
        <taxon>Labrys</taxon>
    </lineage>
</organism>
<name>A0ABU0F8K8_9HYPH</name>
<evidence type="ECO:0000313" key="3">
    <source>
        <dbReference type="Proteomes" id="UP001237448"/>
    </source>
</evidence>
<dbReference type="RefSeq" id="WP_307421595.1">
    <property type="nucleotide sequence ID" value="NZ_JAUSVK010000001.1"/>
</dbReference>
<sequence>MISESECGRGAAGEALSLISRCDNTTNAAASRAAKGRAPPSSHAAISSSATSSGGIGFGHHDGLSVERGRAPSLDTDRPGDRLEGIVQHREDLWFGNHLL</sequence>
<proteinExistence type="predicted"/>
<dbReference type="EMBL" id="JAUSVK010000001">
    <property type="protein sequence ID" value="MDQ0390408.1"/>
    <property type="molecule type" value="Genomic_DNA"/>
</dbReference>
<keyword evidence="3" id="KW-1185">Reference proteome</keyword>
<feature type="compositionally biased region" description="Basic and acidic residues" evidence="1">
    <location>
        <begin position="59"/>
        <end position="85"/>
    </location>
</feature>
<protein>
    <submittedName>
        <fullName evidence="2">Uncharacterized protein</fullName>
    </submittedName>
</protein>
<reference evidence="2 3" key="1">
    <citation type="submission" date="2023-07" db="EMBL/GenBank/DDBJ databases">
        <title>Genomic Encyclopedia of Type Strains, Phase IV (KMG-IV): sequencing the most valuable type-strain genomes for metagenomic binning, comparative biology and taxonomic classification.</title>
        <authorList>
            <person name="Goeker M."/>
        </authorList>
    </citation>
    <scope>NUCLEOTIDE SEQUENCE [LARGE SCALE GENOMIC DNA]</scope>
    <source>
        <strain evidence="2 3">DSM 5896</strain>
    </source>
</reference>
<evidence type="ECO:0000256" key="1">
    <source>
        <dbReference type="SAM" id="MobiDB-lite"/>
    </source>
</evidence>
<feature type="region of interest" description="Disordered" evidence="1">
    <location>
        <begin position="27"/>
        <end position="85"/>
    </location>
</feature>
<dbReference type="Proteomes" id="UP001237448">
    <property type="component" value="Unassembled WGS sequence"/>
</dbReference>
<accession>A0ABU0F8K8</accession>
<gene>
    <name evidence="2" type="ORF">J3R73_000200</name>
</gene>